<keyword evidence="3" id="KW-1185">Reference proteome</keyword>
<organism evidence="2 3">
    <name type="scientific">Cardamine amara subsp. amara</name>
    <dbReference type="NCBI Taxonomy" id="228776"/>
    <lineage>
        <taxon>Eukaryota</taxon>
        <taxon>Viridiplantae</taxon>
        <taxon>Streptophyta</taxon>
        <taxon>Embryophyta</taxon>
        <taxon>Tracheophyta</taxon>
        <taxon>Spermatophyta</taxon>
        <taxon>Magnoliopsida</taxon>
        <taxon>eudicotyledons</taxon>
        <taxon>Gunneridae</taxon>
        <taxon>Pentapetalae</taxon>
        <taxon>rosids</taxon>
        <taxon>malvids</taxon>
        <taxon>Brassicales</taxon>
        <taxon>Brassicaceae</taxon>
        <taxon>Cardamineae</taxon>
        <taxon>Cardamine</taxon>
    </lineage>
</organism>
<keyword evidence="1" id="KW-0472">Membrane</keyword>
<name>A0ABD1AN45_CARAN</name>
<evidence type="ECO:0000313" key="2">
    <source>
        <dbReference type="EMBL" id="KAL1208175.1"/>
    </source>
</evidence>
<reference evidence="2 3" key="1">
    <citation type="submission" date="2024-04" db="EMBL/GenBank/DDBJ databases">
        <title>Genome assembly C_amara_ONT_v2.</title>
        <authorList>
            <person name="Yant L."/>
            <person name="Moore C."/>
            <person name="Slenker M."/>
        </authorList>
    </citation>
    <scope>NUCLEOTIDE SEQUENCE [LARGE SCALE GENOMIC DNA]</scope>
    <source>
        <tissue evidence="2">Leaf</tissue>
    </source>
</reference>
<accession>A0ABD1AN45</accession>
<evidence type="ECO:0000256" key="1">
    <source>
        <dbReference type="SAM" id="Phobius"/>
    </source>
</evidence>
<gene>
    <name evidence="2" type="ORF">V5N11_034893</name>
</gene>
<protein>
    <submittedName>
        <fullName evidence="2">Defensin-like protein</fullName>
    </submittedName>
</protein>
<keyword evidence="1" id="KW-0812">Transmembrane</keyword>
<dbReference type="EMBL" id="JBANAX010000456">
    <property type="protein sequence ID" value="KAL1208175.1"/>
    <property type="molecule type" value="Genomic_DNA"/>
</dbReference>
<dbReference type="Proteomes" id="UP001558713">
    <property type="component" value="Unassembled WGS sequence"/>
</dbReference>
<comment type="caution">
    <text evidence="2">The sequence shown here is derived from an EMBL/GenBank/DDBJ whole genome shotgun (WGS) entry which is preliminary data.</text>
</comment>
<keyword evidence="1" id="KW-1133">Transmembrane helix</keyword>
<evidence type="ECO:0000313" key="3">
    <source>
        <dbReference type="Proteomes" id="UP001558713"/>
    </source>
</evidence>
<proteinExistence type="predicted"/>
<dbReference type="AlphaFoldDB" id="A0ABD1AN45"/>
<feature type="transmembrane region" description="Helical" evidence="1">
    <location>
        <begin position="7"/>
        <end position="27"/>
    </location>
</feature>
<sequence length="103" mass="11325">MASSKTKIFIIFILYFSCISLVSISGIRVNPSCTGSKECELQCSNENAQCLAGMCHCSSLKAEMELTNTITYCDTDKDCPDPRECPKNFYSACLHGECMCTPV</sequence>